<dbReference type="InterPro" id="IPR004485">
    <property type="entry name" value="Cobalamin_biosynth_CobD/CbiB"/>
</dbReference>
<dbReference type="GO" id="GO:0015420">
    <property type="term" value="F:ABC-type vitamin B12 transporter activity"/>
    <property type="evidence" value="ECO:0007669"/>
    <property type="project" value="UniProtKB-UniRule"/>
</dbReference>
<evidence type="ECO:0000256" key="9">
    <source>
        <dbReference type="HAMAP-Rule" id="MF_00024"/>
    </source>
</evidence>
<dbReference type="eggNOG" id="COG1270">
    <property type="taxonomic scope" value="Bacteria"/>
</dbReference>
<proteinExistence type="inferred from homology"/>
<keyword evidence="4 9" id="KW-1003">Cell membrane</keyword>
<keyword evidence="5 9" id="KW-0169">Cobalamin biosynthesis</keyword>
<evidence type="ECO:0000256" key="7">
    <source>
        <dbReference type="ARBA" id="ARBA00022989"/>
    </source>
</evidence>
<evidence type="ECO:0000313" key="10">
    <source>
        <dbReference type="EMBL" id="EBA08323.1"/>
    </source>
</evidence>
<keyword evidence="8 9" id="KW-0472">Membrane</keyword>
<feature type="transmembrane region" description="Helical" evidence="9">
    <location>
        <begin position="54"/>
        <end position="79"/>
    </location>
</feature>
<organism evidence="10 11">
    <name type="scientific">Sagittula stellata (strain ATCC 700073 / DSM 11524 / E-37)</name>
    <dbReference type="NCBI Taxonomy" id="388399"/>
    <lineage>
        <taxon>Bacteria</taxon>
        <taxon>Pseudomonadati</taxon>
        <taxon>Pseudomonadota</taxon>
        <taxon>Alphaproteobacteria</taxon>
        <taxon>Rhodobacterales</taxon>
        <taxon>Roseobacteraceae</taxon>
        <taxon>Sagittula</taxon>
    </lineage>
</organism>
<evidence type="ECO:0000256" key="1">
    <source>
        <dbReference type="ARBA" id="ARBA00004651"/>
    </source>
</evidence>
<dbReference type="GO" id="GO:0048472">
    <property type="term" value="F:threonine-phosphate decarboxylase activity"/>
    <property type="evidence" value="ECO:0007669"/>
    <property type="project" value="InterPro"/>
</dbReference>
<dbReference type="UniPathway" id="UPA00148"/>
<comment type="subcellular location">
    <subcellularLocation>
        <location evidence="1 9">Cell membrane</location>
        <topology evidence="1 9">Multi-pass membrane protein</topology>
    </subcellularLocation>
</comment>
<dbReference type="AlphaFoldDB" id="A3K459"/>
<keyword evidence="7 9" id="KW-1133">Transmembrane helix</keyword>
<evidence type="ECO:0000256" key="6">
    <source>
        <dbReference type="ARBA" id="ARBA00022692"/>
    </source>
</evidence>
<accession>A3K459</accession>
<evidence type="ECO:0000256" key="4">
    <source>
        <dbReference type="ARBA" id="ARBA00022475"/>
    </source>
</evidence>
<evidence type="ECO:0000313" key="11">
    <source>
        <dbReference type="Proteomes" id="UP000005713"/>
    </source>
</evidence>
<keyword evidence="11" id="KW-1185">Reference proteome</keyword>
<evidence type="ECO:0000256" key="5">
    <source>
        <dbReference type="ARBA" id="ARBA00022573"/>
    </source>
</evidence>
<name>A3K459_SAGS3</name>
<dbReference type="PANTHER" id="PTHR34308">
    <property type="entry name" value="COBALAMIN BIOSYNTHESIS PROTEIN CBIB"/>
    <property type="match status" value="1"/>
</dbReference>
<dbReference type="RefSeq" id="WP_005859326.1">
    <property type="nucleotide sequence ID" value="NZ_AAYA01000006.1"/>
</dbReference>
<comment type="function">
    <text evidence="9">Converts cobyric acid to cobinamide by the addition of aminopropanol on the F carboxylic group.</text>
</comment>
<comment type="similarity">
    <text evidence="3 9">Belongs to the CobD/CbiB family.</text>
</comment>
<dbReference type="OrthoDB" id="9811967at2"/>
<comment type="caution">
    <text evidence="10">The sequence shown here is derived from an EMBL/GenBank/DDBJ whole genome shotgun (WGS) entry which is preliminary data.</text>
</comment>
<evidence type="ECO:0000256" key="8">
    <source>
        <dbReference type="ARBA" id="ARBA00023136"/>
    </source>
</evidence>
<dbReference type="NCBIfam" id="TIGR00380">
    <property type="entry name" value="cobal_cbiB"/>
    <property type="match status" value="1"/>
</dbReference>
<evidence type="ECO:0000256" key="2">
    <source>
        <dbReference type="ARBA" id="ARBA00004953"/>
    </source>
</evidence>
<keyword evidence="6 9" id="KW-0812">Transmembrane</keyword>
<dbReference type="Proteomes" id="UP000005713">
    <property type="component" value="Unassembled WGS sequence"/>
</dbReference>
<dbReference type="GO" id="GO:0005886">
    <property type="term" value="C:plasma membrane"/>
    <property type="evidence" value="ECO:0007669"/>
    <property type="project" value="UniProtKB-SubCell"/>
</dbReference>
<feature type="transmembrane region" description="Helical" evidence="9">
    <location>
        <begin position="157"/>
        <end position="178"/>
    </location>
</feature>
<dbReference type="Pfam" id="PF03186">
    <property type="entry name" value="CobD_Cbib"/>
    <property type="match status" value="1"/>
</dbReference>
<feature type="transmembrane region" description="Helical" evidence="9">
    <location>
        <begin position="294"/>
        <end position="311"/>
    </location>
</feature>
<gene>
    <name evidence="9" type="primary">cobD</name>
    <name evidence="10" type="ORF">SSE37_12284</name>
</gene>
<dbReference type="EMBL" id="AAYA01000006">
    <property type="protein sequence ID" value="EBA08323.1"/>
    <property type="molecule type" value="Genomic_DNA"/>
</dbReference>
<reference evidence="10 11" key="1">
    <citation type="submission" date="2006-06" db="EMBL/GenBank/DDBJ databases">
        <authorList>
            <person name="Moran M.A."/>
            <person name="Ferriera S."/>
            <person name="Johnson J."/>
            <person name="Kravitz S."/>
            <person name="Beeson K."/>
            <person name="Sutton G."/>
            <person name="Rogers Y.-H."/>
            <person name="Friedman R."/>
            <person name="Frazier M."/>
            <person name="Venter J.C."/>
        </authorList>
    </citation>
    <scope>NUCLEOTIDE SEQUENCE [LARGE SCALE GENOMIC DNA]</scope>
    <source>
        <strain evidence="10 11">E-37</strain>
    </source>
</reference>
<comment type="pathway">
    <text evidence="2 9">Cofactor biosynthesis; adenosylcobalamin biosynthesis.</text>
</comment>
<protein>
    <recommendedName>
        <fullName evidence="9">Cobalamin biosynthesis protein CobD</fullName>
    </recommendedName>
</protein>
<dbReference type="GO" id="GO:0009236">
    <property type="term" value="P:cobalamin biosynthetic process"/>
    <property type="evidence" value="ECO:0007669"/>
    <property type="project" value="UniProtKB-UniRule"/>
</dbReference>
<dbReference type="PANTHER" id="PTHR34308:SF1">
    <property type="entry name" value="COBALAMIN BIOSYNTHESIS PROTEIN CBIB"/>
    <property type="match status" value="1"/>
</dbReference>
<sequence length="312" mass="32980">MSFAATMLVALVLDAGIGWPDPLYKRVGHPVVWIGNLISLCEQRWNAGPRNRRIVFGTLTVLLVTGLPMALAALVALILPGGWAGVALTGLLAWPFVAVRSLHDHVAEVARPLGGGDLDGARQAVAMIVGRDITQLDTGGVARAGIESLAENASDGVIAPLFWGVVLGLPGIVGYKAINTMDSMIGHRTDRYEAFGKAAARLDDGVNWIPARITAALFALGTPRRLAHASRVVRRDAAAHRSPNAGWPEGAMAGILGVRLSGPRVYATHRVEEPWLNAGAPDPAARDMRRALRTYMRGMALAGGLLLALAVL</sequence>
<evidence type="ECO:0000256" key="3">
    <source>
        <dbReference type="ARBA" id="ARBA00006263"/>
    </source>
</evidence>
<comment type="caution">
    <text evidence="9">Lacks conserved residue(s) required for the propagation of feature annotation.</text>
</comment>
<dbReference type="HAMAP" id="MF_00024">
    <property type="entry name" value="CobD_CbiB"/>
    <property type="match status" value="1"/>
</dbReference>